<proteinExistence type="predicted"/>
<organism evidence="4 5">
    <name type="scientific">Flavobacterium endophyticum</name>
    <dbReference type="NCBI Taxonomy" id="1540163"/>
    <lineage>
        <taxon>Bacteria</taxon>
        <taxon>Pseudomonadati</taxon>
        <taxon>Bacteroidota</taxon>
        <taxon>Flavobacteriia</taxon>
        <taxon>Flavobacteriales</taxon>
        <taxon>Flavobacteriaceae</taxon>
        <taxon>Flavobacterium</taxon>
    </lineage>
</organism>
<dbReference type="Gene3D" id="3.40.50.410">
    <property type="entry name" value="von Willebrand factor, type A domain"/>
    <property type="match status" value="1"/>
</dbReference>
<keyword evidence="2" id="KW-0732">Signal</keyword>
<dbReference type="AlphaFoldDB" id="A0A495MMD8"/>
<evidence type="ECO:0000259" key="3">
    <source>
        <dbReference type="PROSITE" id="PS50234"/>
    </source>
</evidence>
<evidence type="ECO:0000313" key="4">
    <source>
        <dbReference type="EMBL" id="RKS26555.1"/>
    </source>
</evidence>
<feature type="coiled-coil region" evidence="1">
    <location>
        <begin position="332"/>
        <end position="369"/>
    </location>
</feature>
<evidence type="ECO:0000313" key="5">
    <source>
        <dbReference type="Proteomes" id="UP000277579"/>
    </source>
</evidence>
<feature type="chain" id="PRO_5019805510" evidence="2">
    <location>
        <begin position="20"/>
        <end position="398"/>
    </location>
</feature>
<dbReference type="InterPro" id="IPR036465">
    <property type="entry name" value="vWFA_dom_sf"/>
</dbReference>
<comment type="caution">
    <text evidence="4">The sequence shown here is derived from an EMBL/GenBank/DDBJ whole genome shotgun (WGS) entry which is preliminary data.</text>
</comment>
<name>A0A495MMD8_9FLAO</name>
<reference evidence="4 5" key="1">
    <citation type="submission" date="2018-10" db="EMBL/GenBank/DDBJ databases">
        <title>Genomic Encyclopedia of Archaeal and Bacterial Type Strains, Phase II (KMG-II): from individual species to whole genera.</title>
        <authorList>
            <person name="Goeker M."/>
        </authorList>
    </citation>
    <scope>NUCLEOTIDE SEQUENCE [LARGE SCALE GENOMIC DNA]</scope>
    <source>
        <strain evidence="4 5">DSM 29537</strain>
    </source>
</reference>
<accession>A0A495MMD8</accession>
<feature type="domain" description="VWFA" evidence="3">
    <location>
        <begin position="57"/>
        <end position="245"/>
    </location>
</feature>
<keyword evidence="1" id="KW-0175">Coiled coil</keyword>
<dbReference type="Pfam" id="PF00092">
    <property type="entry name" value="VWA"/>
    <property type="match status" value="1"/>
</dbReference>
<sequence length="398" mass="44719">MKTKILFASLLLATSFCFGSCDFFKKNPKEQDPETGTEPGPELAMVAPEDDGNTKIQVALLLDTSNSMDGLIDQAKSRLWNIVNTLTTLKYEGKNPKIEIALYEYGNDGLSSSSNYIRQVTPLSTDLDLISEKLFSLRTNGGSEYCGAVIQDATKQLEWGKGKVNMKLLYIAGNEPFNQGDISYKEAISDALKNDIYVNTIFCGGSMEGINTMWKDGAERGQGKYFNIDSDEKVRYIVTPYDDRIYKCNERLNSTYVGYGKQGYEKKEMQAMQDKNAESVSSSNYAERAVSKSKAVYKNDSWDLVDRVKEDKTALQKIKKEELPKELQNKSAAELKTIVDQKTKERETIQKEMAQLAKQRQDYIDTENKKGKKQDDLGNAIASSILDFAKIKGYTAEK</sequence>
<evidence type="ECO:0000256" key="1">
    <source>
        <dbReference type="SAM" id="Coils"/>
    </source>
</evidence>
<dbReference type="SMART" id="SM00327">
    <property type="entry name" value="VWA"/>
    <property type="match status" value="1"/>
</dbReference>
<dbReference type="SUPFAM" id="SSF53300">
    <property type="entry name" value="vWA-like"/>
    <property type="match status" value="1"/>
</dbReference>
<dbReference type="OrthoDB" id="5827268at2"/>
<evidence type="ECO:0000256" key="2">
    <source>
        <dbReference type="SAM" id="SignalP"/>
    </source>
</evidence>
<gene>
    <name evidence="4" type="ORF">CLV94_1618</name>
</gene>
<keyword evidence="5" id="KW-1185">Reference proteome</keyword>
<dbReference type="EMBL" id="RBLC01000001">
    <property type="protein sequence ID" value="RKS26555.1"/>
    <property type="molecule type" value="Genomic_DNA"/>
</dbReference>
<dbReference type="Proteomes" id="UP000277579">
    <property type="component" value="Unassembled WGS sequence"/>
</dbReference>
<dbReference type="RefSeq" id="WP_121375867.1">
    <property type="nucleotide sequence ID" value="NZ_RBLC01000001.1"/>
</dbReference>
<dbReference type="PROSITE" id="PS50234">
    <property type="entry name" value="VWFA"/>
    <property type="match status" value="1"/>
</dbReference>
<feature type="signal peptide" evidence="2">
    <location>
        <begin position="1"/>
        <end position="19"/>
    </location>
</feature>
<protein>
    <submittedName>
        <fullName evidence="4">von Willebrand factor type A domain-containing protein</fullName>
    </submittedName>
</protein>
<dbReference type="InterPro" id="IPR002035">
    <property type="entry name" value="VWF_A"/>
</dbReference>